<dbReference type="InterPro" id="IPR025287">
    <property type="entry name" value="WAK_GUB"/>
</dbReference>
<evidence type="ECO:0000256" key="4">
    <source>
        <dbReference type="SAM" id="MobiDB-lite"/>
    </source>
</evidence>
<dbReference type="EMBL" id="JACEFO010001770">
    <property type="protein sequence ID" value="KAF8705067.1"/>
    <property type="molecule type" value="Genomic_DNA"/>
</dbReference>
<feature type="chain" id="PRO_5033016614" description="Wall-associated receptor kinase galacturonan-binding domain-containing protein" evidence="5">
    <location>
        <begin position="25"/>
        <end position="527"/>
    </location>
</feature>
<dbReference type="Proteomes" id="UP000636709">
    <property type="component" value="Unassembled WGS sequence"/>
</dbReference>
<dbReference type="Pfam" id="PF14380">
    <property type="entry name" value="WAK_assoc"/>
    <property type="match status" value="1"/>
</dbReference>
<feature type="domain" description="Wall-associated receptor kinase galacturonan-binding" evidence="6">
    <location>
        <begin position="290"/>
        <end position="354"/>
    </location>
</feature>
<dbReference type="OrthoDB" id="635050at2759"/>
<accession>A0A835BRJ6</accession>
<keyword evidence="9" id="KW-1185">Reference proteome</keyword>
<feature type="compositionally biased region" description="Low complexity" evidence="4">
    <location>
        <begin position="204"/>
        <end position="241"/>
    </location>
</feature>
<dbReference type="GO" id="GO:0016020">
    <property type="term" value="C:membrane"/>
    <property type="evidence" value="ECO:0007669"/>
    <property type="project" value="UniProtKB-SubCell"/>
</dbReference>
<sequence length="527" mass="55629">MRPTLLALPLLAFLLLQLHHHANADCESATCGNLTLTYPFWLRSSNQATSSPCGHPAFEVWCLDAVKGVASLKGSSLHVISIDYPNSSFVASHTRVAAGDDGVCRTDFNMSVSIALTPFTISRRNRALCFLYNCSSGTAPSGPEYVNATSNCSAPIYAYLAGAYDVEGSPPIETDGCTYTYVPVLMGGRRPTTAGSSRPGSCWSGRRPASATARPATPPAGSAGTTASRRRSGASAATAGVRSRHALYTTSTAPPPIHPQSTMNPQQALLLLLASFLLWPAASAAQPSSCWPKACGELNITYPFWLEESGKPACGPPAFQVTCNSSGAFLSRTPYQAYRVVTIFAENQSLHVVDINLPLDTGCPAPTFNVSIMPLPFIFSGANKDLLFLGKCTGRSPDVPAGFRSLSCDKNSFVRLGDGGNFSRDHIDGGIPPGCLFSVVPILGAPDGNGEDYLGGMRNGFLLEWEEVPAGDCQGCIARGGECKYGDSGLVFACNCTNCGEFVKTKASINNLKCASILPFPFQAVSD</sequence>
<protein>
    <recommendedName>
        <fullName evidence="10">Wall-associated receptor kinase galacturonan-binding domain-containing protein</fullName>
    </recommendedName>
</protein>
<reference evidence="8" key="1">
    <citation type="submission" date="2020-07" db="EMBL/GenBank/DDBJ databases">
        <title>Genome sequence and genetic diversity analysis of an under-domesticated orphan crop, white fonio (Digitaria exilis).</title>
        <authorList>
            <person name="Bennetzen J.L."/>
            <person name="Chen S."/>
            <person name="Ma X."/>
            <person name="Wang X."/>
            <person name="Yssel A.E.J."/>
            <person name="Chaluvadi S.R."/>
            <person name="Johnson M."/>
            <person name="Gangashetty P."/>
            <person name="Hamidou F."/>
            <person name="Sanogo M.D."/>
            <person name="Zwaenepoel A."/>
            <person name="Wallace J."/>
            <person name="Van De Peer Y."/>
            <person name="Van Deynze A."/>
        </authorList>
    </citation>
    <scope>NUCLEOTIDE SEQUENCE</scope>
    <source>
        <tissue evidence="8">Leaves</tissue>
    </source>
</reference>
<evidence type="ECO:0008006" key="10">
    <source>
        <dbReference type="Google" id="ProtNLM"/>
    </source>
</evidence>
<evidence type="ECO:0000256" key="5">
    <source>
        <dbReference type="SAM" id="SignalP"/>
    </source>
</evidence>
<dbReference type="GO" id="GO:0030247">
    <property type="term" value="F:polysaccharide binding"/>
    <property type="evidence" value="ECO:0007669"/>
    <property type="project" value="InterPro"/>
</dbReference>
<organism evidence="8 9">
    <name type="scientific">Digitaria exilis</name>
    <dbReference type="NCBI Taxonomy" id="1010633"/>
    <lineage>
        <taxon>Eukaryota</taxon>
        <taxon>Viridiplantae</taxon>
        <taxon>Streptophyta</taxon>
        <taxon>Embryophyta</taxon>
        <taxon>Tracheophyta</taxon>
        <taxon>Spermatophyta</taxon>
        <taxon>Magnoliopsida</taxon>
        <taxon>Liliopsida</taxon>
        <taxon>Poales</taxon>
        <taxon>Poaceae</taxon>
        <taxon>PACMAD clade</taxon>
        <taxon>Panicoideae</taxon>
        <taxon>Panicodae</taxon>
        <taxon>Paniceae</taxon>
        <taxon>Anthephorinae</taxon>
        <taxon>Digitaria</taxon>
    </lineage>
</organism>
<name>A0A835BRJ6_9POAL</name>
<evidence type="ECO:0000259" key="7">
    <source>
        <dbReference type="Pfam" id="PF14380"/>
    </source>
</evidence>
<evidence type="ECO:0000313" key="9">
    <source>
        <dbReference type="Proteomes" id="UP000636709"/>
    </source>
</evidence>
<feature type="domain" description="Wall-associated receptor kinase galacturonan-binding" evidence="6">
    <location>
        <begin position="26"/>
        <end position="89"/>
    </location>
</feature>
<dbReference type="PANTHER" id="PTHR33138">
    <property type="entry name" value="OS01G0690200 PROTEIN"/>
    <property type="match status" value="1"/>
</dbReference>
<dbReference type="Pfam" id="PF13947">
    <property type="entry name" value="GUB_WAK_bind"/>
    <property type="match status" value="2"/>
</dbReference>
<comment type="subcellular location">
    <subcellularLocation>
        <location evidence="1">Membrane</location>
        <topology evidence="1">Single-pass membrane protein</topology>
    </subcellularLocation>
</comment>
<keyword evidence="2 5" id="KW-0732">Signal</keyword>
<keyword evidence="3" id="KW-0325">Glycoprotein</keyword>
<gene>
    <name evidence="8" type="ORF">HU200_031328</name>
</gene>
<evidence type="ECO:0000259" key="6">
    <source>
        <dbReference type="Pfam" id="PF13947"/>
    </source>
</evidence>
<evidence type="ECO:0000313" key="8">
    <source>
        <dbReference type="EMBL" id="KAF8705067.1"/>
    </source>
</evidence>
<feature type="domain" description="Wall-associated receptor kinase C-terminal" evidence="7">
    <location>
        <begin position="450"/>
        <end position="498"/>
    </location>
</feature>
<dbReference type="AlphaFoldDB" id="A0A835BRJ6"/>
<feature type="signal peptide" evidence="5">
    <location>
        <begin position="1"/>
        <end position="24"/>
    </location>
</feature>
<proteinExistence type="predicted"/>
<evidence type="ECO:0000256" key="1">
    <source>
        <dbReference type="ARBA" id="ARBA00004167"/>
    </source>
</evidence>
<comment type="caution">
    <text evidence="8">The sequence shown here is derived from an EMBL/GenBank/DDBJ whole genome shotgun (WGS) entry which is preliminary data.</text>
</comment>
<feature type="region of interest" description="Disordered" evidence="4">
    <location>
        <begin position="190"/>
        <end position="242"/>
    </location>
</feature>
<dbReference type="PANTHER" id="PTHR33138:SF56">
    <property type="entry name" value="OS01G0137282 PROTEIN"/>
    <property type="match status" value="1"/>
</dbReference>
<evidence type="ECO:0000256" key="3">
    <source>
        <dbReference type="ARBA" id="ARBA00023180"/>
    </source>
</evidence>
<evidence type="ECO:0000256" key="2">
    <source>
        <dbReference type="ARBA" id="ARBA00022729"/>
    </source>
</evidence>
<dbReference type="InterPro" id="IPR032872">
    <property type="entry name" value="WAK_assoc_C"/>
</dbReference>